<feature type="transmembrane region" description="Helical" evidence="2">
    <location>
        <begin position="520"/>
        <end position="542"/>
    </location>
</feature>
<feature type="transmembrane region" description="Helical" evidence="2">
    <location>
        <begin position="243"/>
        <end position="266"/>
    </location>
</feature>
<feature type="compositionally biased region" description="Basic and acidic residues" evidence="1">
    <location>
        <begin position="618"/>
        <end position="648"/>
    </location>
</feature>
<evidence type="ECO:0000313" key="3">
    <source>
        <dbReference type="EMBL" id="KIO30430.1"/>
    </source>
</evidence>
<reference evidence="4" key="2">
    <citation type="submission" date="2015-01" db="EMBL/GenBank/DDBJ databases">
        <title>Evolutionary Origins and Diversification of the Mycorrhizal Mutualists.</title>
        <authorList>
            <consortium name="DOE Joint Genome Institute"/>
            <consortium name="Mycorrhizal Genomics Consortium"/>
            <person name="Kohler A."/>
            <person name="Kuo A."/>
            <person name="Nagy L.G."/>
            <person name="Floudas D."/>
            <person name="Copeland A."/>
            <person name="Barry K.W."/>
            <person name="Cichocki N."/>
            <person name="Veneault-Fourrey C."/>
            <person name="LaButti K."/>
            <person name="Lindquist E.A."/>
            <person name="Lipzen A."/>
            <person name="Lundell T."/>
            <person name="Morin E."/>
            <person name="Murat C."/>
            <person name="Riley R."/>
            <person name="Ohm R."/>
            <person name="Sun H."/>
            <person name="Tunlid A."/>
            <person name="Henrissat B."/>
            <person name="Grigoriev I.V."/>
            <person name="Hibbett D.S."/>
            <person name="Martin F."/>
        </authorList>
    </citation>
    <scope>NUCLEOTIDE SEQUENCE [LARGE SCALE GENOMIC DNA]</scope>
    <source>
        <strain evidence="4">MUT 4182</strain>
    </source>
</reference>
<feature type="region of interest" description="Disordered" evidence="1">
    <location>
        <begin position="618"/>
        <end position="689"/>
    </location>
</feature>
<feature type="transmembrane region" description="Helical" evidence="2">
    <location>
        <begin position="113"/>
        <end position="132"/>
    </location>
</feature>
<keyword evidence="2" id="KW-0472">Membrane</keyword>
<dbReference type="HOGENOM" id="CLU_021492_0_0_1"/>
<dbReference type="STRING" id="1051891.A0A0C3QFZ2"/>
<reference evidence="3 4" key="1">
    <citation type="submission" date="2014-04" db="EMBL/GenBank/DDBJ databases">
        <authorList>
            <consortium name="DOE Joint Genome Institute"/>
            <person name="Kuo A."/>
            <person name="Girlanda M."/>
            <person name="Perotto S."/>
            <person name="Kohler A."/>
            <person name="Nagy L.G."/>
            <person name="Floudas D."/>
            <person name="Copeland A."/>
            <person name="Barry K.W."/>
            <person name="Cichocki N."/>
            <person name="Veneault-Fourrey C."/>
            <person name="LaButti K."/>
            <person name="Lindquist E.A."/>
            <person name="Lipzen A."/>
            <person name="Lundell T."/>
            <person name="Morin E."/>
            <person name="Murat C."/>
            <person name="Sun H."/>
            <person name="Tunlid A."/>
            <person name="Henrissat B."/>
            <person name="Grigoriev I.V."/>
            <person name="Hibbett D.S."/>
            <person name="Martin F."/>
            <person name="Nordberg H.P."/>
            <person name="Cantor M.N."/>
            <person name="Hua S.X."/>
        </authorList>
    </citation>
    <scope>NUCLEOTIDE SEQUENCE [LARGE SCALE GENOMIC DNA]</scope>
    <source>
        <strain evidence="3 4">MUT 4182</strain>
    </source>
</reference>
<evidence type="ECO:0000256" key="1">
    <source>
        <dbReference type="SAM" id="MobiDB-lite"/>
    </source>
</evidence>
<feature type="transmembrane region" description="Helical" evidence="2">
    <location>
        <begin position="177"/>
        <end position="199"/>
    </location>
</feature>
<feature type="transmembrane region" description="Helical" evidence="2">
    <location>
        <begin position="554"/>
        <end position="572"/>
    </location>
</feature>
<dbReference type="InterPro" id="IPR010640">
    <property type="entry name" value="Low_temperature_requirement_A"/>
</dbReference>
<dbReference type="AlphaFoldDB" id="A0A0C3QFZ2"/>
<keyword evidence="2" id="KW-1133">Transmembrane helix</keyword>
<organism evidence="3 4">
    <name type="scientific">Tulasnella calospora MUT 4182</name>
    <dbReference type="NCBI Taxonomy" id="1051891"/>
    <lineage>
        <taxon>Eukaryota</taxon>
        <taxon>Fungi</taxon>
        <taxon>Dikarya</taxon>
        <taxon>Basidiomycota</taxon>
        <taxon>Agaricomycotina</taxon>
        <taxon>Agaricomycetes</taxon>
        <taxon>Cantharellales</taxon>
        <taxon>Tulasnellaceae</taxon>
        <taxon>Tulasnella</taxon>
    </lineage>
</organism>
<feature type="transmembrane region" description="Helical" evidence="2">
    <location>
        <begin position="211"/>
        <end position="236"/>
    </location>
</feature>
<dbReference type="PANTHER" id="PTHR42101:SF1">
    <property type="entry name" value="LOW TEMPERATURE REQUIREMENT A"/>
    <property type="match status" value="1"/>
</dbReference>
<evidence type="ECO:0000256" key="2">
    <source>
        <dbReference type="SAM" id="Phobius"/>
    </source>
</evidence>
<sequence>MLPNRSFFRKIGDDVKLSDRQYVKNEKERYISISVNPFWPKDKVHPNKESEPPSEWLELAGDLAWTASFSALMNNTTITGSKSVWNYIVFFALTWHLWATQTTYDIRYYTNDWWHRILFASQLAIYAMLAALSGSFNMGWQLSSDARNLSGENINDLTNQAIHENEMNSMVKTFEGINIVLFASRLFLFAQYLRVIVYRSTSDHFRKSDQIQWGFCLPAASTFVAAFIFLGCFFLVKERNGSLSVAAIQLSLWGLAMAVQVLAAAFTPEDGQNVLKRRGRMAPRLATLTVIIMGKYGLREGLNRICGTLRHSINALGLTGTMILEAISVLIVLYFLWLLYFDGFQFDNEDDSDQSNPPEGSTTEGPSDKQHDNLWLWSHFLLHLSLVMTLEGTKNIFLYAHVNRAIDLLTDGFNHVVEQSNNFTNWPEDTELEKLLLPLQMSWHQEANVLKEIATNGTVDSQAVVRNQLGQYYNSTLYEMYLLFNEEPNSEAEQLLNPTSSTSVDFNLMRDAFKKAYNELFAYGVHWVIAVSGVLLIVMAVVNFLRRRPRNRFAWGYILSRAVLGVSLIIIGGTTSKLVSDKTWLYWIIPTIAIAYGLETVIEWILLCFSHHSIEKKEKEEDEKKKEEEEKKKEEEEKKKESESKGLRDQGLSGNGGGASSPEFGTPVTEKTYSSDQVPRLNAGASGRA</sequence>
<keyword evidence="2" id="KW-0812">Transmembrane</keyword>
<dbReference type="OrthoDB" id="3268612at2759"/>
<keyword evidence="4" id="KW-1185">Reference proteome</keyword>
<feature type="transmembrane region" description="Helical" evidence="2">
    <location>
        <begin position="584"/>
        <end position="609"/>
    </location>
</feature>
<dbReference type="Proteomes" id="UP000054248">
    <property type="component" value="Unassembled WGS sequence"/>
</dbReference>
<gene>
    <name evidence="3" type="ORF">M407DRAFT_20494</name>
</gene>
<dbReference type="Pfam" id="PF06772">
    <property type="entry name" value="LtrA"/>
    <property type="match status" value="1"/>
</dbReference>
<name>A0A0C3QFZ2_9AGAM</name>
<feature type="transmembrane region" description="Helical" evidence="2">
    <location>
        <begin position="281"/>
        <end position="298"/>
    </location>
</feature>
<feature type="transmembrane region" description="Helical" evidence="2">
    <location>
        <begin position="318"/>
        <end position="340"/>
    </location>
</feature>
<proteinExistence type="predicted"/>
<dbReference type="PANTHER" id="PTHR42101">
    <property type="entry name" value="CHROMOSOME 16, WHOLE GENOME SHOTGUN SEQUENCE"/>
    <property type="match status" value="1"/>
</dbReference>
<dbReference type="EMBL" id="KN822972">
    <property type="protein sequence ID" value="KIO30430.1"/>
    <property type="molecule type" value="Genomic_DNA"/>
</dbReference>
<protein>
    <submittedName>
        <fullName evidence="3">Uncharacterized protein</fullName>
    </submittedName>
</protein>
<accession>A0A0C3QFZ2</accession>
<feature type="transmembrane region" description="Helical" evidence="2">
    <location>
        <begin position="84"/>
        <end position="101"/>
    </location>
</feature>
<evidence type="ECO:0000313" key="4">
    <source>
        <dbReference type="Proteomes" id="UP000054248"/>
    </source>
</evidence>